<dbReference type="InterPro" id="IPR036390">
    <property type="entry name" value="WH_DNA-bd_sf"/>
</dbReference>
<comment type="caution">
    <text evidence="6">The sequence shown here is derived from an EMBL/GenBank/DDBJ whole genome shotgun (WGS) entry which is preliminary data.</text>
</comment>
<protein>
    <submittedName>
        <fullName evidence="6">IclR family transcriptional regulator C-terminal domain-containing protein</fullName>
    </submittedName>
</protein>
<dbReference type="Gene3D" id="1.10.10.10">
    <property type="entry name" value="Winged helix-like DNA-binding domain superfamily/Winged helix DNA-binding domain"/>
    <property type="match status" value="1"/>
</dbReference>
<dbReference type="PROSITE" id="PS51078">
    <property type="entry name" value="ICLR_ED"/>
    <property type="match status" value="1"/>
</dbReference>
<evidence type="ECO:0000256" key="4">
    <source>
        <dbReference type="SAM" id="MobiDB-lite"/>
    </source>
</evidence>
<dbReference type="Proteomes" id="UP001370100">
    <property type="component" value="Unassembled WGS sequence"/>
</dbReference>
<evidence type="ECO:0000313" key="7">
    <source>
        <dbReference type="Proteomes" id="UP001370100"/>
    </source>
</evidence>
<keyword evidence="2" id="KW-0238">DNA-binding</keyword>
<sequence length="307" mass="31924">MDDDVVPAGGGSRSLKTAATVLRALRLLGDHPGGLCAADLAAELGKSAATARYMINTLCEAGYAERDGSGRCRLSDAPPWGSWGAPAEAEADPGSPVPGDPDPGAILAEATTELYRRTRQRSYLVRRTGTVVATVTDTRGHQGLAKHPGLGTHVPPSHAHALALTKVLLATSAEYVEAVDEEGEPLERLTDSSLTDLAALRAELDEVRRRGVALDREEFAAGFATIAAPVVSPSGSATVALGLSCSARRLALDEDELVDAVRAVAARASAQWAGEIGARPVGMPPARPNETVERGEALLSGFSAPRR</sequence>
<keyword evidence="3" id="KW-0804">Transcription</keyword>
<accession>A0ABU8N857</accession>
<dbReference type="SUPFAM" id="SSF46785">
    <property type="entry name" value="Winged helix' DNA-binding domain"/>
    <property type="match status" value="1"/>
</dbReference>
<feature type="region of interest" description="Disordered" evidence="4">
    <location>
        <begin position="281"/>
        <end position="307"/>
    </location>
</feature>
<evidence type="ECO:0000256" key="3">
    <source>
        <dbReference type="ARBA" id="ARBA00023163"/>
    </source>
</evidence>
<proteinExistence type="predicted"/>
<dbReference type="Gene3D" id="3.30.450.40">
    <property type="match status" value="1"/>
</dbReference>
<dbReference type="InterPro" id="IPR014757">
    <property type="entry name" value="Tscrpt_reg_IclR_C"/>
</dbReference>
<dbReference type="PANTHER" id="PTHR30136:SF24">
    <property type="entry name" value="HTH-TYPE TRANSCRIPTIONAL REPRESSOR ALLR"/>
    <property type="match status" value="1"/>
</dbReference>
<dbReference type="RefSeq" id="WP_337715277.1">
    <property type="nucleotide sequence ID" value="NZ_JBBEGL010000005.1"/>
</dbReference>
<evidence type="ECO:0000256" key="1">
    <source>
        <dbReference type="ARBA" id="ARBA00023015"/>
    </source>
</evidence>
<keyword evidence="1" id="KW-0805">Transcription regulation</keyword>
<feature type="region of interest" description="Disordered" evidence="4">
    <location>
        <begin position="75"/>
        <end position="102"/>
    </location>
</feature>
<name>A0ABU8N857_9PSEU</name>
<dbReference type="EMBL" id="JBBEGL010000005">
    <property type="protein sequence ID" value="MEJ2888581.1"/>
    <property type="molecule type" value="Genomic_DNA"/>
</dbReference>
<gene>
    <name evidence="6" type="ORF">WCD41_19135</name>
</gene>
<dbReference type="SUPFAM" id="SSF55781">
    <property type="entry name" value="GAF domain-like"/>
    <property type="match status" value="1"/>
</dbReference>
<dbReference type="InterPro" id="IPR011991">
    <property type="entry name" value="ArsR-like_HTH"/>
</dbReference>
<feature type="domain" description="IclR-ED" evidence="5">
    <location>
        <begin position="89"/>
        <end position="278"/>
    </location>
</feature>
<dbReference type="InterPro" id="IPR005471">
    <property type="entry name" value="Tscrpt_reg_IclR_N"/>
</dbReference>
<dbReference type="CDD" id="cd00090">
    <property type="entry name" value="HTH_ARSR"/>
    <property type="match status" value="1"/>
</dbReference>
<dbReference type="Pfam" id="PF09339">
    <property type="entry name" value="HTH_IclR"/>
    <property type="match status" value="1"/>
</dbReference>
<dbReference type="InterPro" id="IPR050707">
    <property type="entry name" value="HTH_MetabolicPath_Reg"/>
</dbReference>
<dbReference type="InterPro" id="IPR029016">
    <property type="entry name" value="GAF-like_dom_sf"/>
</dbReference>
<organism evidence="6 7">
    <name type="scientific">Actinomycetospora aeridis</name>
    <dbReference type="NCBI Taxonomy" id="3129231"/>
    <lineage>
        <taxon>Bacteria</taxon>
        <taxon>Bacillati</taxon>
        <taxon>Actinomycetota</taxon>
        <taxon>Actinomycetes</taxon>
        <taxon>Pseudonocardiales</taxon>
        <taxon>Pseudonocardiaceae</taxon>
        <taxon>Actinomycetospora</taxon>
    </lineage>
</organism>
<dbReference type="Pfam" id="PF01614">
    <property type="entry name" value="IclR_C"/>
    <property type="match status" value="1"/>
</dbReference>
<keyword evidence="7" id="KW-1185">Reference proteome</keyword>
<evidence type="ECO:0000313" key="6">
    <source>
        <dbReference type="EMBL" id="MEJ2888581.1"/>
    </source>
</evidence>
<dbReference type="InterPro" id="IPR036388">
    <property type="entry name" value="WH-like_DNA-bd_sf"/>
</dbReference>
<dbReference type="PANTHER" id="PTHR30136">
    <property type="entry name" value="HELIX-TURN-HELIX TRANSCRIPTIONAL REGULATOR, ICLR FAMILY"/>
    <property type="match status" value="1"/>
</dbReference>
<reference evidence="6 7" key="1">
    <citation type="submission" date="2024-03" db="EMBL/GenBank/DDBJ databases">
        <title>Actinomycetospora sp. OC33-EN06, a novel actinomycete isolated from wild orchid (Aerides multiflora).</title>
        <authorList>
            <person name="Suriyachadkun C."/>
        </authorList>
    </citation>
    <scope>NUCLEOTIDE SEQUENCE [LARGE SCALE GENOMIC DNA]</scope>
    <source>
        <strain evidence="6 7">OC33-EN06</strain>
    </source>
</reference>
<evidence type="ECO:0000256" key="2">
    <source>
        <dbReference type="ARBA" id="ARBA00023125"/>
    </source>
</evidence>
<evidence type="ECO:0000259" key="5">
    <source>
        <dbReference type="PROSITE" id="PS51078"/>
    </source>
</evidence>